<feature type="domain" description="PLOD1-3-like GT" evidence="1">
    <location>
        <begin position="2"/>
        <end position="166"/>
    </location>
</feature>
<keyword evidence="3" id="KW-1185">Reference proteome</keyword>
<organism evidence="2 3">
    <name type="scientific">Limnoglobus roseus</name>
    <dbReference type="NCBI Taxonomy" id="2598579"/>
    <lineage>
        <taxon>Bacteria</taxon>
        <taxon>Pseudomonadati</taxon>
        <taxon>Planctomycetota</taxon>
        <taxon>Planctomycetia</taxon>
        <taxon>Gemmatales</taxon>
        <taxon>Gemmataceae</taxon>
        <taxon>Limnoglobus</taxon>
    </lineage>
</organism>
<dbReference type="InterPro" id="IPR057589">
    <property type="entry name" value="GT_PLOD"/>
</dbReference>
<dbReference type="OrthoDB" id="3346013at2"/>
<dbReference type="AlphaFoldDB" id="A0A5C1APX6"/>
<dbReference type="KEGG" id="lrs:PX52LOC_05968"/>
<dbReference type="Proteomes" id="UP000324974">
    <property type="component" value="Chromosome"/>
</dbReference>
<evidence type="ECO:0000259" key="1">
    <source>
        <dbReference type="Pfam" id="PF25342"/>
    </source>
</evidence>
<accession>A0A5C1APX6</accession>
<dbReference type="CDD" id="cd22997">
    <property type="entry name" value="GT_LH"/>
    <property type="match status" value="1"/>
</dbReference>
<gene>
    <name evidence="2" type="ORF">PX52LOC_05968</name>
</gene>
<dbReference type="SUPFAM" id="SSF53448">
    <property type="entry name" value="Nucleotide-diphospho-sugar transferases"/>
    <property type="match status" value="1"/>
</dbReference>
<dbReference type="RefSeq" id="WP_149113364.1">
    <property type="nucleotide sequence ID" value="NZ_CP042425.1"/>
</dbReference>
<proteinExistence type="predicted"/>
<sequence>MKILTVASDPNRANILIDGCRRFGVEPVVLGVGQPYPNNVIKLHYVREAIRGLDEPIVFLDAYDVEVVKDPKAMVIPNYVVFAAERYCYPDWNREADYPAPPFDTPYKFLNSGCYCGPSQLLSHLLDPLELQGHSDQGIITQAFFAHPGRIRLDYEQQYFHCRNGARILEVPDTFFVHYNGGSWSAPYAHVRS</sequence>
<evidence type="ECO:0000313" key="2">
    <source>
        <dbReference type="EMBL" id="QEL18918.1"/>
    </source>
</evidence>
<evidence type="ECO:0000313" key="3">
    <source>
        <dbReference type="Proteomes" id="UP000324974"/>
    </source>
</evidence>
<name>A0A5C1APX6_9BACT</name>
<dbReference type="EMBL" id="CP042425">
    <property type="protein sequence ID" value="QEL18918.1"/>
    <property type="molecule type" value="Genomic_DNA"/>
</dbReference>
<reference evidence="3" key="1">
    <citation type="submission" date="2019-08" db="EMBL/GenBank/DDBJ databases">
        <title>Limnoglobus roseus gen. nov., sp. nov., a novel freshwater planctomycete with a giant genome from the family Gemmataceae.</title>
        <authorList>
            <person name="Kulichevskaya I.S."/>
            <person name="Naumoff D.G."/>
            <person name="Miroshnikov K."/>
            <person name="Ivanova A."/>
            <person name="Philippov D.A."/>
            <person name="Hakobyan A."/>
            <person name="Rijpstra I.C."/>
            <person name="Sinninghe Damste J.S."/>
            <person name="Liesack W."/>
            <person name="Dedysh S.N."/>
        </authorList>
    </citation>
    <scope>NUCLEOTIDE SEQUENCE [LARGE SCALE GENOMIC DNA]</scope>
    <source>
        <strain evidence="3">PX52</strain>
    </source>
</reference>
<dbReference type="InterPro" id="IPR029044">
    <property type="entry name" value="Nucleotide-diphossugar_trans"/>
</dbReference>
<protein>
    <recommendedName>
        <fullName evidence="1">PLOD1-3-like GT domain-containing protein</fullName>
    </recommendedName>
</protein>
<dbReference type="Pfam" id="PF25342">
    <property type="entry name" value="GT_PLOD"/>
    <property type="match status" value="1"/>
</dbReference>